<dbReference type="Proteomes" id="UP000028524">
    <property type="component" value="Unassembled WGS sequence"/>
</dbReference>
<evidence type="ECO:0000256" key="5">
    <source>
        <dbReference type="SAM" id="MobiDB-lite"/>
    </source>
</evidence>
<feature type="compositionally biased region" description="Basic and acidic residues" evidence="5">
    <location>
        <begin position="69"/>
        <end position="78"/>
    </location>
</feature>
<keyword evidence="4" id="KW-0408">Iron</keyword>
<name>A0A084QR19_STAC4</name>
<dbReference type="OrthoDB" id="445007at2759"/>
<dbReference type="HOGENOM" id="CLU_047725_3_0_1"/>
<accession>A0A084QR19</accession>
<dbReference type="EMBL" id="KL660461">
    <property type="protein sequence ID" value="KFA66404.1"/>
    <property type="molecule type" value="Genomic_DNA"/>
</dbReference>
<dbReference type="InParanoid" id="A0A084QR19"/>
<protein>
    <recommendedName>
        <fullName evidence="8">Phytanoyl-CoA dioxygenase family protein</fullName>
    </recommendedName>
</protein>
<keyword evidence="7" id="KW-1185">Reference proteome</keyword>
<dbReference type="PANTHER" id="PTHR20883:SF15">
    <property type="entry name" value="PHYTANOYL-COA DIOXYGENASE DOMAIN-CONTAINING PROTEIN 1"/>
    <property type="match status" value="1"/>
</dbReference>
<dbReference type="OMA" id="FVGTLWH"/>
<proteinExistence type="inferred from homology"/>
<reference evidence="6 7" key="1">
    <citation type="journal article" date="2014" name="BMC Genomics">
        <title>Comparative genome sequencing reveals chemotype-specific gene clusters in the toxigenic black mold Stachybotrys.</title>
        <authorList>
            <person name="Semeiks J."/>
            <person name="Borek D."/>
            <person name="Otwinowski Z."/>
            <person name="Grishin N.V."/>
        </authorList>
    </citation>
    <scope>NUCLEOTIDE SEQUENCE [LARGE SCALE GENOMIC DNA]</scope>
    <source>
        <strain evidence="6 7">IBT 40285</strain>
    </source>
</reference>
<sequence>MEPPKLNRTVNAEVGADRRLATSGTSSQDSDRHKALIDQVNEEGYVVLHNAFSQSEINEAKDEILRLSKQQQADEKSRAGTSEGGRGRNTFEGINTERIYALANKSRVFDKFALHPDVLALNDHFLERGYLLNSFQSINIKPGEKPQTLHFDDGYITVPRPHTPFGAVRQSLLLSQPAYSYPRTTYTSWQAIMVAVDSYTSTNGATVIVPRSHTWGADRLPDRSEAVHVEMPAGSMFYFLSTLWHGGGANTSSRDRVALTVQYCQPWIRQLENQMIAVEWDKLDDMPPRLVDMLGYKVGAPFIGHVNGHSPRVAVSHMLRKRQREGRDGMIKTDPRL</sequence>
<dbReference type="STRING" id="1283841.A0A084QR19"/>
<dbReference type="Pfam" id="PF05721">
    <property type="entry name" value="PhyH"/>
    <property type="match status" value="1"/>
</dbReference>
<comment type="similarity">
    <text evidence="2">Belongs to the PhyH family.</text>
</comment>
<dbReference type="GO" id="GO:0046872">
    <property type="term" value="F:metal ion binding"/>
    <property type="evidence" value="ECO:0007669"/>
    <property type="project" value="UniProtKB-KW"/>
</dbReference>
<organism evidence="6 7">
    <name type="scientific">Stachybotrys chlorohalonatus (strain IBT 40285)</name>
    <dbReference type="NCBI Taxonomy" id="1283841"/>
    <lineage>
        <taxon>Eukaryota</taxon>
        <taxon>Fungi</taxon>
        <taxon>Dikarya</taxon>
        <taxon>Ascomycota</taxon>
        <taxon>Pezizomycotina</taxon>
        <taxon>Sordariomycetes</taxon>
        <taxon>Hypocreomycetidae</taxon>
        <taxon>Hypocreales</taxon>
        <taxon>Stachybotryaceae</taxon>
        <taxon>Stachybotrys</taxon>
    </lineage>
</organism>
<evidence type="ECO:0000256" key="4">
    <source>
        <dbReference type="ARBA" id="ARBA00023004"/>
    </source>
</evidence>
<comment type="cofactor">
    <cofactor evidence="1">
        <name>Fe cation</name>
        <dbReference type="ChEBI" id="CHEBI:24875"/>
    </cofactor>
</comment>
<evidence type="ECO:0008006" key="8">
    <source>
        <dbReference type="Google" id="ProtNLM"/>
    </source>
</evidence>
<evidence type="ECO:0000256" key="1">
    <source>
        <dbReference type="ARBA" id="ARBA00001962"/>
    </source>
</evidence>
<dbReference type="Gene3D" id="2.60.120.620">
    <property type="entry name" value="q2cbj1_9rhob like domain"/>
    <property type="match status" value="1"/>
</dbReference>
<keyword evidence="3" id="KW-0479">Metal-binding</keyword>
<evidence type="ECO:0000313" key="7">
    <source>
        <dbReference type="Proteomes" id="UP000028524"/>
    </source>
</evidence>
<feature type="region of interest" description="Disordered" evidence="5">
    <location>
        <begin position="1"/>
        <end position="33"/>
    </location>
</feature>
<evidence type="ECO:0000256" key="2">
    <source>
        <dbReference type="ARBA" id="ARBA00005830"/>
    </source>
</evidence>
<gene>
    <name evidence="6" type="ORF">S40285_01337</name>
</gene>
<dbReference type="AlphaFoldDB" id="A0A084QR19"/>
<dbReference type="InterPro" id="IPR008775">
    <property type="entry name" value="Phytyl_CoA_dOase-like"/>
</dbReference>
<feature type="region of interest" description="Disordered" evidence="5">
    <location>
        <begin position="69"/>
        <end position="90"/>
    </location>
</feature>
<dbReference type="SUPFAM" id="SSF51197">
    <property type="entry name" value="Clavaminate synthase-like"/>
    <property type="match status" value="1"/>
</dbReference>
<evidence type="ECO:0000313" key="6">
    <source>
        <dbReference type="EMBL" id="KFA66404.1"/>
    </source>
</evidence>
<dbReference type="PANTHER" id="PTHR20883">
    <property type="entry name" value="PHYTANOYL-COA DIOXYGENASE DOMAIN CONTAINING 1"/>
    <property type="match status" value="1"/>
</dbReference>
<evidence type="ECO:0000256" key="3">
    <source>
        <dbReference type="ARBA" id="ARBA00022723"/>
    </source>
</evidence>